<sequence>MFSKEEAQRIKREFWITFADVYPRKWLLHNTKIKDFAFKFYADNKKAQVLLDIEHKDEDKRTIYFQKIESLKTILLEEYLPEAIFEQNFYLENGKLVSRIWIEQTNVCINNKATWNDIYDFFNEKMGLFELFFYEYEDYIRDLEINT</sequence>
<dbReference type="EMBL" id="FNDQ01000008">
    <property type="protein sequence ID" value="SDH61593.1"/>
    <property type="molecule type" value="Genomic_DNA"/>
</dbReference>
<evidence type="ECO:0000313" key="3">
    <source>
        <dbReference type="Proteomes" id="UP000243588"/>
    </source>
</evidence>
<evidence type="ECO:0000259" key="1">
    <source>
        <dbReference type="Pfam" id="PF14088"/>
    </source>
</evidence>
<feature type="domain" description="DUF4268" evidence="1">
    <location>
        <begin position="10"/>
        <end position="136"/>
    </location>
</feature>
<dbReference type="Pfam" id="PF14088">
    <property type="entry name" value="DUF4268"/>
    <property type="match status" value="1"/>
</dbReference>
<gene>
    <name evidence="2" type="ORF">SAMN05421818_10886</name>
</gene>
<dbReference type="InterPro" id="IPR025364">
    <property type="entry name" value="DUF4268"/>
</dbReference>
<name>A0A1G8DV81_9FLAO</name>
<dbReference type="Proteomes" id="UP000243588">
    <property type="component" value="Unassembled WGS sequence"/>
</dbReference>
<dbReference type="RefSeq" id="WP_090407605.1">
    <property type="nucleotide sequence ID" value="NZ_FNDQ01000008.1"/>
</dbReference>
<dbReference type="STRING" id="702745.SAMN05421818_10886"/>
<reference evidence="3" key="1">
    <citation type="submission" date="2016-10" db="EMBL/GenBank/DDBJ databases">
        <authorList>
            <person name="Varghese N."/>
            <person name="Submissions S."/>
        </authorList>
    </citation>
    <scope>NUCLEOTIDE SEQUENCE [LARGE SCALE GENOMIC DNA]</scope>
    <source>
        <strain evidence="3">DSM 23313</strain>
    </source>
</reference>
<keyword evidence="3" id="KW-1185">Reference proteome</keyword>
<proteinExistence type="predicted"/>
<dbReference type="AlphaFoldDB" id="A0A1G8DV81"/>
<organism evidence="2 3">
    <name type="scientific">Myroides phaeus</name>
    <dbReference type="NCBI Taxonomy" id="702745"/>
    <lineage>
        <taxon>Bacteria</taxon>
        <taxon>Pseudomonadati</taxon>
        <taxon>Bacteroidota</taxon>
        <taxon>Flavobacteriia</taxon>
        <taxon>Flavobacteriales</taxon>
        <taxon>Flavobacteriaceae</taxon>
        <taxon>Myroides</taxon>
    </lineage>
</organism>
<evidence type="ECO:0000313" key="2">
    <source>
        <dbReference type="EMBL" id="SDH61593.1"/>
    </source>
</evidence>
<protein>
    <recommendedName>
        <fullName evidence="1">DUF4268 domain-containing protein</fullName>
    </recommendedName>
</protein>
<accession>A0A1G8DV81</accession>